<feature type="compositionally biased region" description="Basic residues" evidence="1">
    <location>
        <begin position="33"/>
        <end position="42"/>
    </location>
</feature>
<dbReference type="OrthoDB" id="2123952at2759"/>
<dbReference type="AlphaFoldDB" id="F8NZ97"/>
<organism>
    <name type="scientific">Serpula lacrymans var. lacrymans (strain S7.9)</name>
    <name type="common">Dry rot fungus</name>
    <dbReference type="NCBI Taxonomy" id="578457"/>
    <lineage>
        <taxon>Eukaryota</taxon>
        <taxon>Fungi</taxon>
        <taxon>Dikarya</taxon>
        <taxon>Basidiomycota</taxon>
        <taxon>Agaricomycotina</taxon>
        <taxon>Agaricomycetes</taxon>
        <taxon>Agaricomycetidae</taxon>
        <taxon>Boletales</taxon>
        <taxon>Coniophorineae</taxon>
        <taxon>Serpulaceae</taxon>
        <taxon>Serpula</taxon>
    </lineage>
</organism>
<dbReference type="EMBL" id="GL945435">
    <property type="protein sequence ID" value="EGO23917.1"/>
    <property type="molecule type" value="Genomic_DNA"/>
</dbReference>
<reference evidence="2" key="1">
    <citation type="submission" date="2011-04" db="EMBL/GenBank/DDBJ databases">
        <title>Evolution of plant cell wall degrading machinery underlies the functional diversity of forest fungi.</title>
        <authorList>
            <consortium name="US DOE Joint Genome Institute (JGI-PGF)"/>
            <person name="Eastwood D.C."/>
            <person name="Floudas D."/>
            <person name="Binder M."/>
            <person name="Majcherczyk A."/>
            <person name="Schneider P."/>
            <person name="Aerts A."/>
            <person name="Asiegbu F.O."/>
            <person name="Baker S.E."/>
            <person name="Barry K."/>
            <person name="Bendiksby M."/>
            <person name="Blumentritt M."/>
            <person name="Coutinho P.M."/>
            <person name="Cullen D."/>
            <person name="Cullen D."/>
            <person name="Gathman A."/>
            <person name="Goodell B."/>
            <person name="Henrissat B."/>
            <person name="Ihrmark K."/>
            <person name="Kauserud H."/>
            <person name="Kohler A."/>
            <person name="LaButti K."/>
            <person name="Lapidus A."/>
            <person name="Lavin J.L."/>
            <person name="Lee Y.-H."/>
            <person name="Lindquist E."/>
            <person name="Lilly W."/>
            <person name="Lucas S."/>
            <person name="Morin E."/>
            <person name="Murat C."/>
            <person name="Oguiza J.A."/>
            <person name="Park J."/>
            <person name="Pisabarro A.G."/>
            <person name="Riley R."/>
            <person name="Rosling A."/>
            <person name="Salamov A."/>
            <person name="Schmidt O."/>
            <person name="Schmutz J."/>
            <person name="Skrede I."/>
            <person name="Stenlid J."/>
            <person name="Wiebenga A."/>
            <person name="Xie X."/>
            <person name="Kues U."/>
            <person name="Hibbett D.S."/>
            <person name="Hoffmeister D."/>
            <person name="Hogberg N."/>
            <person name="Martin F."/>
            <person name="Grigoriev I.V."/>
            <person name="Watkinson S.C."/>
        </authorList>
    </citation>
    <scope>NUCLEOTIDE SEQUENCE</scope>
    <source>
        <strain evidence="2">S7.9</strain>
    </source>
</reference>
<sequence length="647" mass="72847">MSSTSGFYPEPLSATTKSSSSQSPPDANAGSSSKHRKTRREKPRIELASDQPLTTQGKLRSRVYVACMQWRINDDYDESSEDVINITSEPSLDFTRKTWWDSLLVIYASSSPVHVPALTLSERNQASNLITRDLRFLFRSSNYWFSFFNVPRFFSTYFEPEKRDQMQPSLVIAALAIATFFQSSEAGLGEEGRKKALRLRDIAQGSLEASLNGRWIDETLAQAAWLLAMFEVCAHPLHSTERSASSMVMLDTIIRSLSLTFLDANDPHASKFAPRTVPTVPVAHSNTSWSPSDVPPAYPIPRTYYPSSGVNYNYSSTQVSTSSTKVDKGCSCASLSLGQRWSGASEHTPLWLSTPAWDENWTDGEIRKESCRRLCWSALMLTAGHSSYTNSCNRLGPELFLVEPANYVLLFPGEALTRSQALTSNQSPKDTVWALYYRTMLLWHSCLGIRLDPNATEEEKARFGVNAWLEADALDKALDSHTCGLERAFLFQGREYLFNVRMCISYEFQRYIPLATANANGLFHRTKAEEWLSHQANVAQRVVHAMHTVTGQASNTVVHRPFFAFWFMSQISRALSLWECDNSLTIALEVCMAFLKPIDYLSTLWPCEEQRSRCRKLREQLTRACSIAGRPPPPPPPSFEYSPTSVP</sequence>
<dbReference type="KEGG" id="sla:SERLADRAFT_370756"/>
<protein>
    <recommendedName>
        <fullName evidence="3">Transcription factor domain-containing protein</fullName>
    </recommendedName>
</protein>
<dbReference type="RefSeq" id="XP_007319679.1">
    <property type="nucleotide sequence ID" value="XM_007319617.1"/>
</dbReference>
<feature type="region of interest" description="Disordered" evidence="1">
    <location>
        <begin position="1"/>
        <end position="52"/>
    </location>
</feature>
<dbReference type="GeneID" id="18810364"/>
<evidence type="ECO:0000256" key="1">
    <source>
        <dbReference type="SAM" id="MobiDB-lite"/>
    </source>
</evidence>
<dbReference type="HOGENOM" id="CLU_010791_1_0_1"/>
<proteinExistence type="predicted"/>
<dbReference type="Proteomes" id="UP000008064">
    <property type="component" value="Unassembled WGS sequence"/>
</dbReference>
<gene>
    <name evidence="2" type="ORF">SERLADRAFT_370756</name>
</gene>
<feature type="region of interest" description="Disordered" evidence="1">
    <location>
        <begin position="625"/>
        <end position="647"/>
    </location>
</feature>
<evidence type="ECO:0008006" key="3">
    <source>
        <dbReference type="Google" id="ProtNLM"/>
    </source>
</evidence>
<accession>F8NZ97</accession>
<evidence type="ECO:0000313" key="2">
    <source>
        <dbReference type="EMBL" id="EGO23917.1"/>
    </source>
</evidence>
<name>F8NZ97_SERL9</name>